<protein>
    <submittedName>
        <fullName evidence="3">Rho GTPase activating protein 24</fullName>
    </submittedName>
</protein>
<dbReference type="AlphaFoldDB" id="A0A9W9ZDY2"/>
<evidence type="ECO:0000313" key="3">
    <source>
        <dbReference type="EMBL" id="KAJ7379510.1"/>
    </source>
</evidence>
<dbReference type="PROSITE" id="PS50003">
    <property type="entry name" value="PH_DOMAIN"/>
    <property type="match status" value="1"/>
</dbReference>
<dbReference type="SUPFAM" id="SSF50729">
    <property type="entry name" value="PH domain-like"/>
    <property type="match status" value="1"/>
</dbReference>
<dbReference type="Gene3D" id="2.30.29.30">
    <property type="entry name" value="Pleckstrin-homology domain (PH domain)/Phosphotyrosine-binding domain (PTB)"/>
    <property type="match status" value="1"/>
</dbReference>
<reference evidence="3" key="1">
    <citation type="submission" date="2023-01" db="EMBL/GenBank/DDBJ databases">
        <title>Genome assembly of the deep-sea coral Lophelia pertusa.</title>
        <authorList>
            <person name="Herrera S."/>
            <person name="Cordes E."/>
        </authorList>
    </citation>
    <scope>NUCLEOTIDE SEQUENCE</scope>
    <source>
        <strain evidence="3">USNM1676648</strain>
        <tissue evidence="3">Polyp</tissue>
    </source>
</reference>
<dbReference type="InterPro" id="IPR051025">
    <property type="entry name" value="RhoGAP"/>
</dbReference>
<accession>A0A9W9ZDY2</accession>
<dbReference type="PANTHER" id="PTHR15228:SF24">
    <property type="entry name" value="RHO-GAP DOMAIN-CONTAINING PROTEIN"/>
    <property type="match status" value="1"/>
</dbReference>
<comment type="caution">
    <text evidence="3">The sequence shown here is derived from an EMBL/GenBank/DDBJ whole genome shotgun (WGS) entry which is preliminary data.</text>
</comment>
<dbReference type="GO" id="GO:0005096">
    <property type="term" value="F:GTPase activator activity"/>
    <property type="evidence" value="ECO:0007669"/>
    <property type="project" value="UniProtKB-KW"/>
</dbReference>
<proteinExistence type="predicted"/>
<keyword evidence="1" id="KW-0343">GTPase activation</keyword>
<dbReference type="GO" id="GO:0051056">
    <property type="term" value="P:regulation of small GTPase mediated signal transduction"/>
    <property type="evidence" value="ECO:0007669"/>
    <property type="project" value="UniProtKB-ARBA"/>
</dbReference>
<dbReference type="PANTHER" id="PTHR15228">
    <property type="entry name" value="SPERMATHECAL PHYSIOLOGY VARIANT"/>
    <property type="match status" value="1"/>
</dbReference>
<evidence type="ECO:0000259" key="2">
    <source>
        <dbReference type="PROSITE" id="PS50003"/>
    </source>
</evidence>
<dbReference type="Pfam" id="PF00169">
    <property type="entry name" value="PH"/>
    <property type="match status" value="1"/>
</dbReference>
<dbReference type="InterPro" id="IPR001849">
    <property type="entry name" value="PH_domain"/>
</dbReference>
<feature type="domain" description="PH" evidence="2">
    <location>
        <begin position="15"/>
        <end position="124"/>
    </location>
</feature>
<dbReference type="InterPro" id="IPR011993">
    <property type="entry name" value="PH-like_dom_sf"/>
</dbReference>
<organism evidence="3 4">
    <name type="scientific">Desmophyllum pertusum</name>
    <dbReference type="NCBI Taxonomy" id="174260"/>
    <lineage>
        <taxon>Eukaryota</taxon>
        <taxon>Metazoa</taxon>
        <taxon>Cnidaria</taxon>
        <taxon>Anthozoa</taxon>
        <taxon>Hexacorallia</taxon>
        <taxon>Scleractinia</taxon>
        <taxon>Caryophylliina</taxon>
        <taxon>Caryophylliidae</taxon>
        <taxon>Desmophyllum</taxon>
    </lineage>
</organism>
<dbReference type="EMBL" id="MU826357">
    <property type="protein sequence ID" value="KAJ7379510.1"/>
    <property type="molecule type" value="Genomic_DNA"/>
</dbReference>
<dbReference type="SUPFAM" id="SSF48350">
    <property type="entry name" value="GTPase activation domain, GAP"/>
    <property type="match status" value="1"/>
</dbReference>
<sequence length="258" mass="29479">MQKQPIPPTRSHKQKIEHCGWLRKQGGRYRNLRSRWFELKGDQLYYFRDNNEPKTPIASIPLPGNEVVRYPLDPGDAGKFKFEIVSGKDKEGRPVSSTHDTFLLIASSQREMDEWIRAINRIIYAPVGGGMFGRSLAETVKAEMRRGGGYVPLIVHKCVDFIKANGKSTVYKIHKLAESKSIGKFIDYKVNRKPCTSLKLSLYSVKSIFGPLVTGTLYRYAIGKRNRRRNKTTNSLIEATNSMFNSTHRRAHVRESCD</sequence>
<gene>
    <name evidence="3" type="primary">ARHGAP24_2</name>
    <name evidence="3" type="ORF">OS493_015300</name>
</gene>
<evidence type="ECO:0000256" key="1">
    <source>
        <dbReference type="ARBA" id="ARBA00022468"/>
    </source>
</evidence>
<evidence type="ECO:0000313" key="4">
    <source>
        <dbReference type="Proteomes" id="UP001163046"/>
    </source>
</evidence>
<name>A0A9W9ZDY2_9CNID</name>
<dbReference type="InterPro" id="IPR008936">
    <property type="entry name" value="Rho_GTPase_activation_prot"/>
</dbReference>
<dbReference type="Proteomes" id="UP001163046">
    <property type="component" value="Unassembled WGS sequence"/>
</dbReference>
<keyword evidence="4" id="KW-1185">Reference proteome</keyword>
<dbReference type="SMART" id="SM00233">
    <property type="entry name" value="PH"/>
    <property type="match status" value="1"/>
</dbReference>
<dbReference type="Gene3D" id="1.10.555.10">
    <property type="entry name" value="Rho GTPase activation protein"/>
    <property type="match status" value="1"/>
</dbReference>
<dbReference type="OrthoDB" id="185175at2759"/>